<dbReference type="SUPFAM" id="SSF51735">
    <property type="entry name" value="NAD(P)-binding Rossmann-fold domains"/>
    <property type="match status" value="1"/>
</dbReference>
<dbReference type="AlphaFoldDB" id="A0A834NEP3"/>
<keyword evidence="3" id="KW-1185">Reference proteome</keyword>
<accession>A0A834NEP3</accession>
<dbReference type="Gene3D" id="3.40.50.720">
    <property type="entry name" value="NAD(P)-binding Rossmann-like Domain"/>
    <property type="match status" value="2"/>
</dbReference>
<comment type="caution">
    <text evidence="2">The sequence shown here is derived from an EMBL/GenBank/DDBJ whole genome shotgun (WGS) entry which is preliminary data.</text>
</comment>
<name>A0A834NEP3_VESVU</name>
<evidence type="ECO:0000313" key="2">
    <source>
        <dbReference type="EMBL" id="KAF7404703.1"/>
    </source>
</evidence>
<proteinExistence type="predicted"/>
<dbReference type="Pfam" id="PF08659">
    <property type="entry name" value="KR"/>
    <property type="match status" value="1"/>
</dbReference>
<feature type="domain" description="Ketoreductase (KR)" evidence="1">
    <location>
        <begin position="108"/>
        <end position="209"/>
    </location>
</feature>
<dbReference type="PANTHER" id="PTHR43775:SF23">
    <property type="entry name" value="FATTY ACID SYNTHASE 3"/>
    <property type="match status" value="1"/>
</dbReference>
<dbReference type="InterPro" id="IPR050091">
    <property type="entry name" value="PKS_NRPS_Biosynth_Enz"/>
</dbReference>
<dbReference type="EMBL" id="JACSEA010000003">
    <property type="protein sequence ID" value="KAF7404703.1"/>
    <property type="molecule type" value="Genomic_DNA"/>
</dbReference>
<evidence type="ECO:0000313" key="3">
    <source>
        <dbReference type="Proteomes" id="UP000614350"/>
    </source>
</evidence>
<protein>
    <recommendedName>
        <fullName evidence="1">Ketoreductase (KR) domain-containing protein</fullName>
    </recommendedName>
</protein>
<organism evidence="2 3">
    <name type="scientific">Vespula vulgaris</name>
    <name type="common">Yellow jacket</name>
    <name type="synonym">Wasp</name>
    <dbReference type="NCBI Taxonomy" id="7454"/>
    <lineage>
        <taxon>Eukaryota</taxon>
        <taxon>Metazoa</taxon>
        <taxon>Ecdysozoa</taxon>
        <taxon>Arthropoda</taxon>
        <taxon>Hexapoda</taxon>
        <taxon>Insecta</taxon>
        <taxon>Pterygota</taxon>
        <taxon>Neoptera</taxon>
        <taxon>Endopterygota</taxon>
        <taxon>Hymenoptera</taxon>
        <taxon>Apocrita</taxon>
        <taxon>Aculeata</taxon>
        <taxon>Vespoidea</taxon>
        <taxon>Vespidae</taxon>
        <taxon>Vespinae</taxon>
        <taxon>Vespula</taxon>
    </lineage>
</organism>
<dbReference type="Proteomes" id="UP000614350">
    <property type="component" value="Unassembled WGS sequence"/>
</dbReference>
<gene>
    <name evidence="2" type="ORF">HZH66_003609</name>
</gene>
<dbReference type="PANTHER" id="PTHR43775">
    <property type="entry name" value="FATTY ACID SYNTHASE"/>
    <property type="match status" value="1"/>
</dbReference>
<dbReference type="InterPro" id="IPR013968">
    <property type="entry name" value="PKS_KR"/>
</dbReference>
<reference evidence="2" key="1">
    <citation type="journal article" date="2020" name="G3 (Bethesda)">
        <title>High-Quality Assemblies for Three Invasive Social Wasps from the &lt;i&gt;Vespula&lt;/i&gt; Genus.</title>
        <authorList>
            <person name="Harrop T.W.R."/>
            <person name="Guhlin J."/>
            <person name="McLaughlin G.M."/>
            <person name="Permina E."/>
            <person name="Stockwell P."/>
            <person name="Gilligan J."/>
            <person name="Le Lec M.F."/>
            <person name="Gruber M.A.M."/>
            <person name="Quinn O."/>
            <person name="Lovegrove M."/>
            <person name="Duncan E.J."/>
            <person name="Remnant E.J."/>
            <person name="Van Eeckhoven J."/>
            <person name="Graham B."/>
            <person name="Knapp R.A."/>
            <person name="Langford K.W."/>
            <person name="Kronenberg Z."/>
            <person name="Press M.O."/>
            <person name="Eacker S.M."/>
            <person name="Wilson-Rankin E.E."/>
            <person name="Purcell J."/>
            <person name="Lester P.J."/>
            <person name="Dearden P.K."/>
        </authorList>
    </citation>
    <scope>NUCLEOTIDE SEQUENCE</scope>
    <source>
        <strain evidence="2">Marl-1</strain>
    </source>
</reference>
<dbReference type="InterPro" id="IPR036291">
    <property type="entry name" value="NAD(P)-bd_dom_sf"/>
</dbReference>
<dbReference type="GO" id="GO:0004312">
    <property type="term" value="F:fatty acid synthase activity"/>
    <property type="evidence" value="ECO:0007669"/>
    <property type="project" value="TreeGrafter"/>
</dbReference>
<dbReference type="GO" id="GO:0006633">
    <property type="term" value="P:fatty acid biosynthetic process"/>
    <property type="evidence" value="ECO:0007669"/>
    <property type="project" value="TreeGrafter"/>
</dbReference>
<evidence type="ECO:0000259" key="1">
    <source>
        <dbReference type="Pfam" id="PF08659"/>
    </source>
</evidence>
<sequence length="263" mass="30045">MTSQEFWIRIPESWSLEDAATVPCVYCTCNTALCIDGEIINDNHIGNSRDTSFEKIILQQTDDASVDIVLNCIAQDKLQMFLRFLTHRLLEIGKVDLTINNQLSNRIIWLDSIFNLAVSLKDSICKNQMPQTFEEFFRRKAWAVKCFDEMTRKLYADLRHFVVFSSVLCGRENAGQTNYGMANFIIKRIYEKRVKEDLLGLTIQWGVIGDVGFVADMQNKDKELVIVFTDVIVAEKRAESDINNVVDTILTIIGIIDLKNVSS</sequence>